<reference evidence="4" key="2">
    <citation type="submission" date="2018-07" db="EMBL/GenBank/DDBJ databases">
        <authorList>
            <person name="Mckenzie S.K."/>
            <person name="Kronauer D.J.C."/>
        </authorList>
    </citation>
    <scope>NUCLEOTIDE SEQUENCE</scope>
    <source>
        <strain evidence="4">Clonal line C1</strain>
    </source>
</reference>
<proteinExistence type="inferred from homology"/>
<evidence type="ECO:0000259" key="3">
    <source>
        <dbReference type="PROSITE" id="PS50866"/>
    </source>
</evidence>
<keyword evidence="2" id="KW-0732">Signal</keyword>
<comment type="similarity">
    <text evidence="1">Belongs to the CDK5RAP3 family.</text>
</comment>
<dbReference type="Pfam" id="PF01105">
    <property type="entry name" value="EMP24_GP25L"/>
    <property type="match status" value="1"/>
</dbReference>
<dbReference type="PROSITE" id="PS50866">
    <property type="entry name" value="GOLD"/>
    <property type="match status" value="1"/>
</dbReference>
<dbReference type="SUPFAM" id="SSF101576">
    <property type="entry name" value="Supernatant protein factor (SPF), C-terminal domain"/>
    <property type="match status" value="1"/>
</dbReference>
<dbReference type="PANTHER" id="PTHR14894:SF0">
    <property type="entry name" value="CDK5 REGULATORY SUBUNIT-ASSOCIATED PROTEIN 3"/>
    <property type="match status" value="1"/>
</dbReference>
<dbReference type="InterPro" id="IPR036598">
    <property type="entry name" value="GOLD_dom_sf"/>
</dbReference>
<dbReference type="GO" id="GO:0007346">
    <property type="term" value="P:regulation of mitotic cell cycle"/>
    <property type="evidence" value="ECO:0007669"/>
    <property type="project" value="TreeGrafter"/>
</dbReference>
<dbReference type="GO" id="GO:0012505">
    <property type="term" value="C:endomembrane system"/>
    <property type="evidence" value="ECO:0007669"/>
    <property type="project" value="TreeGrafter"/>
</dbReference>
<organism evidence="4">
    <name type="scientific">Ooceraea biroi</name>
    <name type="common">Clonal raider ant</name>
    <name type="synonym">Cerapachys biroi</name>
    <dbReference type="NCBI Taxonomy" id="2015173"/>
    <lineage>
        <taxon>Eukaryota</taxon>
        <taxon>Metazoa</taxon>
        <taxon>Ecdysozoa</taxon>
        <taxon>Arthropoda</taxon>
        <taxon>Hexapoda</taxon>
        <taxon>Insecta</taxon>
        <taxon>Pterygota</taxon>
        <taxon>Neoptera</taxon>
        <taxon>Endopterygota</taxon>
        <taxon>Hymenoptera</taxon>
        <taxon>Apocrita</taxon>
        <taxon>Aculeata</taxon>
        <taxon>Formicoidea</taxon>
        <taxon>Formicidae</taxon>
        <taxon>Dorylinae</taxon>
        <taxon>Ooceraea</taxon>
    </lineage>
</organism>
<dbReference type="InterPro" id="IPR009038">
    <property type="entry name" value="GOLD_dom"/>
</dbReference>
<dbReference type="Pfam" id="PF05600">
    <property type="entry name" value="CDK5RAP3"/>
    <property type="match status" value="1"/>
</dbReference>
<dbReference type="OrthoDB" id="340432at2759"/>
<dbReference type="SMART" id="SM01190">
    <property type="entry name" value="EMP24_GP25L"/>
    <property type="match status" value="1"/>
</dbReference>
<dbReference type="EMBL" id="QOIP01000004">
    <property type="protein sequence ID" value="RLU23747.1"/>
    <property type="molecule type" value="Genomic_DNA"/>
</dbReference>
<evidence type="ECO:0000256" key="2">
    <source>
        <dbReference type="SAM" id="SignalP"/>
    </source>
</evidence>
<feature type="chain" id="PRO_5018025347" description="GOLD domain-containing protein" evidence="2">
    <location>
        <begin position="23"/>
        <end position="687"/>
    </location>
</feature>
<dbReference type="PANTHER" id="PTHR14894">
    <property type="entry name" value="CDK5 REGULATORY SUBUNIT-ASSOCIATED PROTEIN 3"/>
    <property type="match status" value="1"/>
</dbReference>
<gene>
    <name evidence="4" type="ORF">DMN91_003953</name>
</gene>
<feature type="domain" description="GOLD" evidence="3">
    <location>
        <begin position="34"/>
        <end position="116"/>
    </location>
</feature>
<evidence type="ECO:0000256" key="1">
    <source>
        <dbReference type="ARBA" id="ARBA00007478"/>
    </source>
</evidence>
<evidence type="ECO:0000313" key="4">
    <source>
        <dbReference type="EMBL" id="RLU23747.1"/>
    </source>
</evidence>
<dbReference type="AlphaFoldDB" id="A0A3L8DTJ9"/>
<sequence>MDRRSAWLLLVSLLGTLLVAGGVELTFELADNAKECFYQEIEKNVSSTLEFQVVTGGQYDVDVTLEAPNKEIIYSQVKTQFDSHSFIPTMSGVYKACFSNEFSTYSHKLVYMDFQVGDELPLPGLGEHVTVMTQMESSAQEVHKKLISILDYQTHHRLREAQGRKRAEELNERVLWWSVMETACILIIAVGQEQDIPIDINTGKLLDWMTNRRHCKKDWHTSVLAIREKINNAIRDMPAHDGIASLLSGTYINYFYCVKIVEILKETEADTRNLFGRYGSQRMKDWQEVLRLYEKDNVYLAEAAQMLMRNVNYEDLEKKETEYKKSENIAHTEYNALCKQLGITGYSTVRRELMEKIKELAKIYQRIAEKTRSLDKIVEFYCAFVEFTFGQQYDGNTVPVVKHVIEKGNTTTFEYTYGEAPASIIEPPLNIKADEDESVKSNTDADAIDFGSLDLNGEIDFGEEVDLNAGGDIDWGDTGDAEQPAAAQIDYDVSLEESGIVVESAGYEGGTATGPEAYTVLDNPATRSEFINQLFELEAFMKLRLYEFKGDDKNNLLSFSQMQDAAPILQLSTTESTQNMLDNVQVVLSEMLHSNVQHLHNIKHYSRYVDVVAATLKQKLNLIDRMVAEQKCVRQKQEEAQDKIEELRPLLKLVIQRTKELQAEIERDISKRYKNRTVHLTGGVNTL</sequence>
<accession>A0A3L8DTJ9</accession>
<dbReference type="Proteomes" id="UP000279307">
    <property type="component" value="Chromosome 4"/>
</dbReference>
<reference evidence="4" key="1">
    <citation type="journal article" date="2018" name="Genome Res.">
        <title>The genomic architecture and molecular evolution of ant odorant receptors.</title>
        <authorList>
            <person name="McKenzie S.K."/>
            <person name="Kronauer D.J.C."/>
        </authorList>
    </citation>
    <scope>NUCLEOTIDE SEQUENCE [LARGE SCALE GENOMIC DNA]</scope>
    <source>
        <strain evidence="4">Clonal line C1</strain>
    </source>
</reference>
<comment type="caution">
    <text evidence="4">The sequence shown here is derived from an EMBL/GenBank/DDBJ whole genome shotgun (WGS) entry which is preliminary data.</text>
</comment>
<dbReference type="InterPro" id="IPR008491">
    <property type="entry name" value="CDK5RAP3"/>
</dbReference>
<feature type="signal peptide" evidence="2">
    <location>
        <begin position="1"/>
        <end position="22"/>
    </location>
</feature>
<protein>
    <recommendedName>
        <fullName evidence="3">GOLD domain-containing protein</fullName>
    </recommendedName>
</protein>
<name>A0A3L8DTJ9_OOCBI</name>